<keyword evidence="1" id="KW-0479">Metal-binding</keyword>
<dbReference type="EMBL" id="CAKMRJ010000779">
    <property type="protein sequence ID" value="CAH1420053.1"/>
    <property type="molecule type" value="Genomic_DNA"/>
</dbReference>
<keyword evidence="2 4" id="KW-0863">Zinc-finger</keyword>
<reference evidence="7 8" key="1">
    <citation type="submission" date="2022-01" db="EMBL/GenBank/DDBJ databases">
        <authorList>
            <person name="Xiong W."/>
            <person name="Schranz E."/>
        </authorList>
    </citation>
    <scope>NUCLEOTIDE SEQUENCE [LARGE SCALE GENOMIC DNA]</scope>
</reference>
<evidence type="ECO:0000256" key="3">
    <source>
        <dbReference type="ARBA" id="ARBA00022833"/>
    </source>
</evidence>
<dbReference type="PROSITE" id="PS50808">
    <property type="entry name" value="ZF_BED"/>
    <property type="match status" value="1"/>
</dbReference>
<evidence type="ECO:0000259" key="6">
    <source>
        <dbReference type="PROSITE" id="PS50808"/>
    </source>
</evidence>
<evidence type="ECO:0000256" key="1">
    <source>
        <dbReference type="ARBA" id="ARBA00022723"/>
    </source>
</evidence>
<evidence type="ECO:0000313" key="7">
    <source>
        <dbReference type="EMBL" id="CAH1420053.1"/>
    </source>
</evidence>
<dbReference type="Proteomes" id="UP001157418">
    <property type="component" value="Unassembled WGS sequence"/>
</dbReference>
<protein>
    <recommendedName>
        <fullName evidence="6">BED-type domain-containing protein</fullName>
    </recommendedName>
</protein>
<keyword evidence="3" id="KW-0862">Zinc</keyword>
<dbReference type="GO" id="GO:0003677">
    <property type="term" value="F:DNA binding"/>
    <property type="evidence" value="ECO:0007669"/>
    <property type="project" value="InterPro"/>
</dbReference>
<feature type="compositionally biased region" description="Polar residues" evidence="5">
    <location>
        <begin position="1"/>
        <end position="20"/>
    </location>
</feature>
<dbReference type="AlphaFoldDB" id="A0AAU9LW04"/>
<sequence>MANVDQDSNLDGATEGSSDANAPLKRNPDDPGWNYGTLCDPLNKDAIKCKLCRFICKAGITRLKYHVSGLKGNGVAICKNARKEDKVVCAALLEKPKEDKIAKRKREEEMRAEVEIEVEDNEFYARSKKKGEAICVRWTSVPFHSIDNDAFKKFVEGFGQYGRGYYPPSQYLLREPLLKEEVERTKGLLKKQEEEWARNGCSVMTDGWTDRKRRSIMNFCVYSREGTTFHSSVECSKDSHTGQFIFDYVDKCIEDVGAQNVIHVVTDNVANNMATAKLLIEKRPNMFWNSCASHTIDLMLEAIGKEGKFKEWIAKVKTLTIFIYAHHWTLALMWKFTKCKDIMRPGVTRFAATFLTLQSFMEKQEKLKHMFTSHEWTQSKWSRKNGTGAYEIVIIRSFWNGVNLCLKVFSPLVKILRLADGDRKASMGFLYGEI</sequence>
<dbReference type="InterPro" id="IPR012337">
    <property type="entry name" value="RNaseH-like_sf"/>
</dbReference>
<comment type="caution">
    <text evidence="7">The sequence shown here is derived from an EMBL/GenBank/DDBJ whole genome shotgun (WGS) entry which is preliminary data.</text>
</comment>
<dbReference type="SUPFAM" id="SSF53098">
    <property type="entry name" value="Ribonuclease H-like"/>
    <property type="match status" value="1"/>
</dbReference>
<accession>A0AAU9LW04</accession>
<proteinExistence type="predicted"/>
<evidence type="ECO:0000313" key="8">
    <source>
        <dbReference type="Proteomes" id="UP001157418"/>
    </source>
</evidence>
<keyword evidence="8" id="KW-1185">Reference proteome</keyword>
<dbReference type="InterPro" id="IPR003656">
    <property type="entry name" value="Znf_BED"/>
</dbReference>
<evidence type="ECO:0000256" key="4">
    <source>
        <dbReference type="PROSITE-ProRule" id="PRU00027"/>
    </source>
</evidence>
<dbReference type="Pfam" id="PF04937">
    <property type="entry name" value="DUF659"/>
    <property type="match status" value="1"/>
</dbReference>
<feature type="domain" description="BED-type" evidence="6">
    <location>
        <begin position="27"/>
        <end position="85"/>
    </location>
</feature>
<organism evidence="7 8">
    <name type="scientific">Lactuca virosa</name>
    <dbReference type="NCBI Taxonomy" id="75947"/>
    <lineage>
        <taxon>Eukaryota</taxon>
        <taxon>Viridiplantae</taxon>
        <taxon>Streptophyta</taxon>
        <taxon>Embryophyta</taxon>
        <taxon>Tracheophyta</taxon>
        <taxon>Spermatophyta</taxon>
        <taxon>Magnoliopsida</taxon>
        <taxon>eudicotyledons</taxon>
        <taxon>Gunneridae</taxon>
        <taxon>Pentapetalae</taxon>
        <taxon>asterids</taxon>
        <taxon>campanulids</taxon>
        <taxon>Asterales</taxon>
        <taxon>Asteraceae</taxon>
        <taxon>Cichorioideae</taxon>
        <taxon>Cichorieae</taxon>
        <taxon>Lactucinae</taxon>
        <taxon>Lactuca</taxon>
    </lineage>
</organism>
<evidence type="ECO:0000256" key="2">
    <source>
        <dbReference type="ARBA" id="ARBA00022771"/>
    </source>
</evidence>
<name>A0AAU9LW04_9ASTR</name>
<evidence type="ECO:0000256" key="5">
    <source>
        <dbReference type="SAM" id="MobiDB-lite"/>
    </source>
</evidence>
<gene>
    <name evidence="7" type="ORF">LVIROSA_LOCUS7547</name>
</gene>
<dbReference type="PANTHER" id="PTHR32166:SF74">
    <property type="entry name" value="OS05G0256350 PROTEIN"/>
    <property type="match status" value="1"/>
</dbReference>
<dbReference type="InterPro" id="IPR007021">
    <property type="entry name" value="DUF659"/>
</dbReference>
<feature type="region of interest" description="Disordered" evidence="5">
    <location>
        <begin position="1"/>
        <end position="28"/>
    </location>
</feature>
<dbReference type="PANTHER" id="PTHR32166">
    <property type="entry name" value="OSJNBA0013A04.12 PROTEIN"/>
    <property type="match status" value="1"/>
</dbReference>
<dbReference type="GO" id="GO:0008270">
    <property type="term" value="F:zinc ion binding"/>
    <property type="evidence" value="ECO:0007669"/>
    <property type="project" value="UniProtKB-KW"/>
</dbReference>